<accession>A0A5C6ECI6</accession>
<gene>
    <name evidence="1" type="ORF">Poly51_55900</name>
</gene>
<dbReference type="AlphaFoldDB" id="A0A5C6ECI6"/>
<dbReference type="Proteomes" id="UP000318288">
    <property type="component" value="Unassembled WGS sequence"/>
</dbReference>
<keyword evidence="2" id="KW-1185">Reference proteome</keyword>
<organism evidence="1 2">
    <name type="scientific">Rubripirellula tenax</name>
    <dbReference type="NCBI Taxonomy" id="2528015"/>
    <lineage>
        <taxon>Bacteria</taxon>
        <taxon>Pseudomonadati</taxon>
        <taxon>Planctomycetota</taxon>
        <taxon>Planctomycetia</taxon>
        <taxon>Pirellulales</taxon>
        <taxon>Pirellulaceae</taxon>
        <taxon>Rubripirellula</taxon>
    </lineage>
</organism>
<protein>
    <submittedName>
        <fullName evidence="1">Uncharacterized protein</fullName>
    </submittedName>
</protein>
<proteinExistence type="predicted"/>
<comment type="caution">
    <text evidence="1">The sequence shown here is derived from an EMBL/GenBank/DDBJ whole genome shotgun (WGS) entry which is preliminary data.</text>
</comment>
<dbReference type="EMBL" id="SJPW01000008">
    <property type="protein sequence ID" value="TWU46195.1"/>
    <property type="molecule type" value="Genomic_DNA"/>
</dbReference>
<evidence type="ECO:0000313" key="1">
    <source>
        <dbReference type="EMBL" id="TWU46195.1"/>
    </source>
</evidence>
<name>A0A5C6ECI6_9BACT</name>
<sequence length="53" mass="5747">MERALRRSRPQRIAVAGVFTNERPTREFLGCGDRVRLSSGIGIGIGIGIGCVF</sequence>
<reference evidence="1 2" key="1">
    <citation type="submission" date="2019-02" db="EMBL/GenBank/DDBJ databases">
        <title>Deep-cultivation of Planctomycetes and their phenomic and genomic characterization uncovers novel biology.</title>
        <authorList>
            <person name="Wiegand S."/>
            <person name="Jogler M."/>
            <person name="Boedeker C."/>
            <person name="Pinto D."/>
            <person name="Vollmers J."/>
            <person name="Rivas-Marin E."/>
            <person name="Kohn T."/>
            <person name="Peeters S.H."/>
            <person name="Heuer A."/>
            <person name="Rast P."/>
            <person name="Oberbeckmann S."/>
            <person name="Bunk B."/>
            <person name="Jeske O."/>
            <person name="Meyerdierks A."/>
            <person name="Storesund J.E."/>
            <person name="Kallscheuer N."/>
            <person name="Luecker S."/>
            <person name="Lage O.M."/>
            <person name="Pohl T."/>
            <person name="Merkel B.J."/>
            <person name="Hornburger P."/>
            <person name="Mueller R.-W."/>
            <person name="Bruemmer F."/>
            <person name="Labrenz M."/>
            <person name="Spormann A.M."/>
            <person name="Op Den Camp H."/>
            <person name="Overmann J."/>
            <person name="Amann R."/>
            <person name="Jetten M.S.M."/>
            <person name="Mascher T."/>
            <person name="Medema M.H."/>
            <person name="Devos D.P."/>
            <person name="Kaster A.-K."/>
            <person name="Ovreas L."/>
            <person name="Rohde M."/>
            <person name="Galperin M.Y."/>
            <person name="Jogler C."/>
        </authorList>
    </citation>
    <scope>NUCLEOTIDE SEQUENCE [LARGE SCALE GENOMIC DNA]</scope>
    <source>
        <strain evidence="1 2">Poly51</strain>
    </source>
</reference>
<evidence type="ECO:0000313" key="2">
    <source>
        <dbReference type="Proteomes" id="UP000318288"/>
    </source>
</evidence>